<keyword evidence="3" id="KW-1133">Transmembrane helix</keyword>
<evidence type="ECO:0000256" key="1">
    <source>
        <dbReference type="SAM" id="Coils"/>
    </source>
</evidence>
<reference evidence="4 5" key="1">
    <citation type="submission" date="2016-10" db="EMBL/GenBank/DDBJ databases">
        <authorList>
            <person name="de Groot N.N."/>
        </authorList>
    </citation>
    <scope>NUCLEOTIDE SEQUENCE [LARGE SCALE GENOMIC DNA]</scope>
    <source>
        <strain evidence="5">KMM 9023,NRIC 0796,JCM 17311,KCTC 23692</strain>
    </source>
</reference>
<dbReference type="Proteomes" id="UP000199302">
    <property type="component" value="Unassembled WGS sequence"/>
</dbReference>
<keyword evidence="5" id="KW-1185">Reference proteome</keyword>
<feature type="compositionally biased region" description="Basic and acidic residues" evidence="2">
    <location>
        <begin position="120"/>
        <end position="130"/>
    </location>
</feature>
<keyword evidence="3" id="KW-0472">Membrane</keyword>
<accession>A0A1I6DEY0</accession>
<gene>
    <name evidence="4" type="ORF">SAMN04515673_10392</name>
</gene>
<dbReference type="InterPro" id="IPR021273">
    <property type="entry name" value="DUF2852"/>
</dbReference>
<sequence>MTPALQTPVSDRPTGWFSKAEAWLDSKGKGAWIAAMVLGFVFFWPVGLALLFYMIWSKDMFKKSRRSTSSRLHGAGVVFKPSGNSAFDSYKADTLQRLQDEQRQFEEFLERLRDAKDKAEFDQFMDDRRASATRPVQDDDAPQRDA</sequence>
<evidence type="ECO:0000256" key="2">
    <source>
        <dbReference type="SAM" id="MobiDB-lite"/>
    </source>
</evidence>
<dbReference type="Pfam" id="PF11014">
    <property type="entry name" value="DUF2852"/>
    <property type="match status" value="1"/>
</dbReference>
<feature type="region of interest" description="Disordered" evidence="2">
    <location>
        <begin position="120"/>
        <end position="146"/>
    </location>
</feature>
<protein>
    <recommendedName>
        <fullName evidence="6">DUF2852 domain-containing protein</fullName>
    </recommendedName>
</protein>
<keyword evidence="1" id="KW-0175">Coiled coil</keyword>
<dbReference type="RefSeq" id="WP_092077805.1">
    <property type="nucleotide sequence ID" value="NZ_FOYI01000003.1"/>
</dbReference>
<dbReference type="EMBL" id="FOYI01000003">
    <property type="protein sequence ID" value="SFR03957.1"/>
    <property type="molecule type" value="Genomic_DNA"/>
</dbReference>
<name>A0A1I6DEY0_9RHOB</name>
<evidence type="ECO:0000313" key="5">
    <source>
        <dbReference type="Proteomes" id="UP000199302"/>
    </source>
</evidence>
<dbReference type="STRING" id="871652.SAMN04515673_10392"/>
<keyword evidence="3" id="KW-0812">Transmembrane</keyword>
<organism evidence="4 5">
    <name type="scientific">Poseidonocella sedimentorum</name>
    <dbReference type="NCBI Taxonomy" id="871652"/>
    <lineage>
        <taxon>Bacteria</taxon>
        <taxon>Pseudomonadati</taxon>
        <taxon>Pseudomonadota</taxon>
        <taxon>Alphaproteobacteria</taxon>
        <taxon>Rhodobacterales</taxon>
        <taxon>Roseobacteraceae</taxon>
        <taxon>Poseidonocella</taxon>
    </lineage>
</organism>
<feature type="transmembrane region" description="Helical" evidence="3">
    <location>
        <begin position="31"/>
        <end position="56"/>
    </location>
</feature>
<evidence type="ECO:0008006" key="6">
    <source>
        <dbReference type="Google" id="ProtNLM"/>
    </source>
</evidence>
<dbReference type="AlphaFoldDB" id="A0A1I6DEY0"/>
<feature type="coiled-coil region" evidence="1">
    <location>
        <begin position="91"/>
        <end position="118"/>
    </location>
</feature>
<evidence type="ECO:0000313" key="4">
    <source>
        <dbReference type="EMBL" id="SFR03957.1"/>
    </source>
</evidence>
<evidence type="ECO:0000256" key="3">
    <source>
        <dbReference type="SAM" id="Phobius"/>
    </source>
</evidence>
<dbReference type="OrthoDB" id="9806878at2"/>
<proteinExistence type="predicted"/>